<accession>X0W1A1</accession>
<protein>
    <recommendedName>
        <fullName evidence="1">YbaK/aminoacyl-tRNA synthetase-associated domain-containing protein</fullName>
    </recommendedName>
</protein>
<comment type="caution">
    <text evidence="2">The sequence shown here is derived from an EMBL/GenBank/DDBJ whole genome shotgun (WGS) entry which is preliminary data.</text>
</comment>
<dbReference type="Pfam" id="PF04073">
    <property type="entry name" value="tRNA_edit"/>
    <property type="match status" value="1"/>
</dbReference>
<dbReference type="InterPro" id="IPR007214">
    <property type="entry name" value="YbaK/aa-tRNA-synth-assoc-dom"/>
</dbReference>
<dbReference type="SUPFAM" id="SSF55826">
    <property type="entry name" value="YbaK/ProRS associated domain"/>
    <property type="match status" value="1"/>
</dbReference>
<dbReference type="InterPro" id="IPR036754">
    <property type="entry name" value="YbaK/aa-tRNA-synt-asso_dom_sf"/>
</dbReference>
<name>X0W1A1_9ZZZZ</name>
<evidence type="ECO:0000313" key="2">
    <source>
        <dbReference type="EMBL" id="GAG17122.1"/>
    </source>
</evidence>
<organism evidence="2">
    <name type="scientific">marine sediment metagenome</name>
    <dbReference type="NCBI Taxonomy" id="412755"/>
    <lineage>
        <taxon>unclassified sequences</taxon>
        <taxon>metagenomes</taxon>
        <taxon>ecological metagenomes</taxon>
    </lineage>
</organism>
<dbReference type="PANTHER" id="PTHR30411:SF9">
    <property type="entry name" value="MULTIFUNCTIONAL SER_THR-TRNA DEACYLASE PROXP-Y"/>
    <property type="match status" value="1"/>
</dbReference>
<dbReference type="PANTHER" id="PTHR30411">
    <property type="entry name" value="CYTOPLASMIC PROTEIN"/>
    <property type="match status" value="1"/>
</dbReference>
<proteinExistence type="predicted"/>
<dbReference type="GO" id="GO:0002161">
    <property type="term" value="F:aminoacyl-tRNA deacylase activity"/>
    <property type="evidence" value="ECO:0007669"/>
    <property type="project" value="InterPro"/>
</dbReference>
<dbReference type="AlphaFoldDB" id="X0W1A1"/>
<dbReference type="Gene3D" id="3.90.960.10">
    <property type="entry name" value="YbaK/aminoacyl-tRNA synthetase-associated domain"/>
    <property type="match status" value="1"/>
</dbReference>
<dbReference type="EMBL" id="BARS01035311">
    <property type="protein sequence ID" value="GAG17122.1"/>
    <property type="molecule type" value="Genomic_DNA"/>
</dbReference>
<feature type="domain" description="YbaK/aminoacyl-tRNA synthetase-associated" evidence="1">
    <location>
        <begin position="28"/>
        <end position="155"/>
    </location>
</feature>
<evidence type="ECO:0000259" key="1">
    <source>
        <dbReference type="Pfam" id="PF04073"/>
    </source>
</evidence>
<reference evidence="2" key="1">
    <citation type="journal article" date="2014" name="Front. Microbiol.">
        <title>High frequency of phylogenetically diverse reductive dehalogenase-homologous genes in deep subseafloor sedimentary metagenomes.</title>
        <authorList>
            <person name="Kawai M."/>
            <person name="Futagami T."/>
            <person name="Toyoda A."/>
            <person name="Takaki Y."/>
            <person name="Nishi S."/>
            <person name="Hori S."/>
            <person name="Arai W."/>
            <person name="Tsubouchi T."/>
            <person name="Morono Y."/>
            <person name="Uchiyama I."/>
            <person name="Ito T."/>
            <person name="Fujiyama A."/>
            <person name="Inagaki F."/>
            <person name="Takami H."/>
        </authorList>
    </citation>
    <scope>NUCLEOTIDE SEQUENCE</scope>
    <source>
        <strain evidence="2">Expedition CK06-06</strain>
    </source>
</reference>
<sequence>MKTEYHKVVLDILTLLRQGEYWFETFEHEPVRTSEEAAKIRGDYSLKQGAKTIIVRVKKAEGEKEFVMLVLPGNKRFDNFKVKKILGAKDIRFASEEEVSDLTDGVKVGGVPPFGNLFNMKAVVDETLFKNEKIVFNAGDRSFSIAMKSKDYRELAKPAVSSIIEK</sequence>
<gene>
    <name evidence="2" type="ORF">S01H1_54422</name>
</gene>